<evidence type="ECO:0000256" key="3">
    <source>
        <dbReference type="SAM" id="SignalP"/>
    </source>
</evidence>
<dbReference type="GO" id="GO:0016020">
    <property type="term" value="C:membrane"/>
    <property type="evidence" value="ECO:0007669"/>
    <property type="project" value="UniProtKB-SubCell"/>
</dbReference>
<feature type="domain" description="Ig-like" evidence="4">
    <location>
        <begin position="34"/>
        <end position="129"/>
    </location>
</feature>
<dbReference type="CDD" id="cd00096">
    <property type="entry name" value="Ig"/>
    <property type="match status" value="1"/>
</dbReference>
<dbReference type="InterPro" id="IPR013783">
    <property type="entry name" value="Ig-like_fold"/>
</dbReference>
<gene>
    <name evidence="5" type="ORF">EGW08_020523</name>
</gene>
<evidence type="ECO:0000259" key="4">
    <source>
        <dbReference type="PROSITE" id="PS50835"/>
    </source>
</evidence>
<organism evidence="5 6">
    <name type="scientific">Elysia chlorotica</name>
    <name type="common">Eastern emerald elysia</name>
    <name type="synonym">Sea slug</name>
    <dbReference type="NCBI Taxonomy" id="188477"/>
    <lineage>
        <taxon>Eukaryota</taxon>
        <taxon>Metazoa</taxon>
        <taxon>Spiralia</taxon>
        <taxon>Lophotrochozoa</taxon>
        <taxon>Mollusca</taxon>
        <taxon>Gastropoda</taxon>
        <taxon>Heterobranchia</taxon>
        <taxon>Euthyneura</taxon>
        <taxon>Panpulmonata</taxon>
        <taxon>Sacoglossa</taxon>
        <taxon>Placobranchoidea</taxon>
        <taxon>Plakobranchidae</taxon>
        <taxon>Elysia</taxon>
    </lineage>
</organism>
<dbReference type="SMART" id="SM00409">
    <property type="entry name" value="IG"/>
    <property type="match status" value="2"/>
</dbReference>
<dbReference type="Pfam" id="PF13927">
    <property type="entry name" value="Ig_3"/>
    <property type="match status" value="1"/>
</dbReference>
<sequence>MGLIILTTCVCLLTLGVPVWTIVAPPSGSATDSPTKLQLTRTPKSQTVMVDKRFEFFCKAEGDGRIKVRWFFNGTKKEDELPKKGRNYKRLSNGTLRFYQVKVVDRGLYRCRAENEFKDFVFSEPALLTVHAPAEIMRRPETTMERVWDVGSTRHLVCQAAGIPLPRIEWRRDGQLIPSRVVNQSAERSDRDTSQVTLKSVLTVLVTRSANYSCTASNLPISGVQSTDMVRVKVTAVQAAG</sequence>
<dbReference type="PANTHER" id="PTHR44170:SF6">
    <property type="entry name" value="CONTACTIN"/>
    <property type="match status" value="1"/>
</dbReference>
<dbReference type="GO" id="GO:0098609">
    <property type="term" value="P:cell-cell adhesion"/>
    <property type="evidence" value="ECO:0007669"/>
    <property type="project" value="TreeGrafter"/>
</dbReference>
<feature type="signal peptide" evidence="3">
    <location>
        <begin position="1"/>
        <end position="21"/>
    </location>
</feature>
<accession>A0A3S1BPI4</accession>
<keyword evidence="6" id="KW-1185">Reference proteome</keyword>
<dbReference type="EMBL" id="RQTK01001171">
    <property type="protein sequence ID" value="RUS71713.1"/>
    <property type="molecule type" value="Genomic_DNA"/>
</dbReference>
<keyword evidence="2" id="KW-1015">Disulfide bond</keyword>
<reference evidence="5 6" key="1">
    <citation type="submission" date="2019-01" db="EMBL/GenBank/DDBJ databases">
        <title>A draft genome assembly of the solar-powered sea slug Elysia chlorotica.</title>
        <authorList>
            <person name="Cai H."/>
            <person name="Li Q."/>
            <person name="Fang X."/>
            <person name="Li J."/>
            <person name="Curtis N.E."/>
            <person name="Altenburger A."/>
            <person name="Shibata T."/>
            <person name="Feng M."/>
            <person name="Maeda T."/>
            <person name="Schwartz J.A."/>
            <person name="Shigenobu S."/>
            <person name="Lundholm N."/>
            <person name="Nishiyama T."/>
            <person name="Yang H."/>
            <person name="Hasebe M."/>
            <person name="Li S."/>
            <person name="Pierce S.K."/>
            <person name="Wang J."/>
        </authorList>
    </citation>
    <scope>NUCLEOTIDE SEQUENCE [LARGE SCALE GENOMIC DNA]</scope>
    <source>
        <strain evidence="5">EC2010</strain>
        <tissue evidence="5">Whole organism of an adult</tissue>
    </source>
</reference>
<comment type="caution">
    <text evidence="5">The sequence shown here is derived from an EMBL/GenBank/DDBJ whole genome shotgun (WGS) entry which is preliminary data.</text>
</comment>
<dbReference type="Proteomes" id="UP000271974">
    <property type="component" value="Unassembled WGS sequence"/>
</dbReference>
<dbReference type="InterPro" id="IPR013098">
    <property type="entry name" value="Ig_I-set"/>
</dbReference>
<dbReference type="InterPro" id="IPR036179">
    <property type="entry name" value="Ig-like_dom_sf"/>
</dbReference>
<evidence type="ECO:0000313" key="5">
    <source>
        <dbReference type="EMBL" id="RUS71713.1"/>
    </source>
</evidence>
<proteinExistence type="predicted"/>
<dbReference type="PANTHER" id="PTHR44170">
    <property type="entry name" value="PROTEIN SIDEKICK"/>
    <property type="match status" value="1"/>
</dbReference>
<feature type="chain" id="PRO_5018745492" description="Ig-like domain-containing protein" evidence="3">
    <location>
        <begin position="22"/>
        <end position="241"/>
    </location>
</feature>
<dbReference type="PROSITE" id="PS50835">
    <property type="entry name" value="IG_LIKE"/>
    <property type="match status" value="2"/>
</dbReference>
<keyword evidence="3" id="KW-0732">Signal</keyword>
<dbReference type="InterPro" id="IPR007110">
    <property type="entry name" value="Ig-like_dom"/>
</dbReference>
<evidence type="ECO:0000256" key="2">
    <source>
        <dbReference type="ARBA" id="ARBA00023157"/>
    </source>
</evidence>
<evidence type="ECO:0000256" key="1">
    <source>
        <dbReference type="ARBA" id="ARBA00022737"/>
    </source>
</evidence>
<feature type="non-terminal residue" evidence="5">
    <location>
        <position position="241"/>
    </location>
</feature>
<name>A0A3S1BPI4_ELYCH</name>
<keyword evidence="1" id="KW-0677">Repeat</keyword>
<dbReference type="SMART" id="SM00408">
    <property type="entry name" value="IGc2"/>
    <property type="match status" value="2"/>
</dbReference>
<dbReference type="Gene3D" id="2.60.40.10">
    <property type="entry name" value="Immunoglobulins"/>
    <property type="match status" value="2"/>
</dbReference>
<dbReference type="InterPro" id="IPR003599">
    <property type="entry name" value="Ig_sub"/>
</dbReference>
<dbReference type="InterPro" id="IPR003598">
    <property type="entry name" value="Ig_sub2"/>
</dbReference>
<dbReference type="AlphaFoldDB" id="A0A3S1BPI4"/>
<dbReference type="SUPFAM" id="SSF48726">
    <property type="entry name" value="Immunoglobulin"/>
    <property type="match status" value="2"/>
</dbReference>
<evidence type="ECO:0000313" key="6">
    <source>
        <dbReference type="Proteomes" id="UP000271974"/>
    </source>
</evidence>
<dbReference type="STRING" id="188477.A0A3S1BPI4"/>
<dbReference type="OrthoDB" id="6150426at2759"/>
<feature type="domain" description="Ig-like" evidence="4">
    <location>
        <begin position="140"/>
        <end position="231"/>
    </location>
</feature>
<dbReference type="Pfam" id="PF07679">
    <property type="entry name" value="I-set"/>
    <property type="match status" value="1"/>
</dbReference>
<protein>
    <recommendedName>
        <fullName evidence="4">Ig-like domain-containing protein</fullName>
    </recommendedName>
</protein>